<accession>A0A5N5V7G2</accession>
<organism evidence="2 3">
    <name type="scientific">Mycolicibacterium phlei DSM 43239 = CCUG 21000</name>
    <dbReference type="NCBI Taxonomy" id="1226750"/>
    <lineage>
        <taxon>Bacteria</taxon>
        <taxon>Bacillati</taxon>
        <taxon>Actinomycetota</taxon>
        <taxon>Actinomycetes</taxon>
        <taxon>Mycobacteriales</taxon>
        <taxon>Mycobacteriaceae</taxon>
        <taxon>Mycolicibacterium</taxon>
    </lineage>
</organism>
<dbReference type="EMBL" id="ANBP01000006">
    <property type="protein sequence ID" value="KAB7757811.1"/>
    <property type="molecule type" value="Genomic_DNA"/>
</dbReference>
<dbReference type="Proteomes" id="UP000325690">
    <property type="component" value="Unassembled WGS sequence"/>
</dbReference>
<sequence>MDERYESALIEWAHTYNGYERLAGGAGDLWELVRPLHEEFERTGKIPEWAGVDLLRGWAFYLVRSHRHGGAYEPLYVEYPAVLAIVDAINRHPAARPEDRAPEPERGALASDV</sequence>
<gene>
    <name evidence="2" type="ORF">MPHL21000_06420</name>
</gene>
<feature type="compositionally biased region" description="Basic and acidic residues" evidence="1">
    <location>
        <begin position="95"/>
        <end position="106"/>
    </location>
</feature>
<protein>
    <submittedName>
        <fullName evidence="2">Uncharacterized protein</fullName>
    </submittedName>
</protein>
<name>A0A5N5V7G2_MYCPH</name>
<evidence type="ECO:0000256" key="1">
    <source>
        <dbReference type="SAM" id="MobiDB-lite"/>
    </source>
</evidence>
<dbReference type="GeneID" id="74301498"/>
<evidence type="ECO:0000313" key="3">
    <source>
        <dbReference type="Proteomes" id="UP000325690"/>
    </source>
</evidence>
<dbReference type="AlphaFoldDB" id="A0A5N5V7G2"/>
<proteinExistence type="predicted"/>
<dbReference type="RefSeq" id="WP_061482729.1">
    <property type="nucleotide sequence ID" value="NZ_ANBO01000042.1"/>
</dbReference>
<comment type="caution">
    <text evidence="2">The sequence shown here is derived from an EMBL/GenBank/DDBJ whole genome shotgun (WGS) entry which is preliminary data.</text>
</comment>
<keyword evidence="3" id="KW-1185">Reference proteome</keyword>
<feature type="region of interest" description="Disordered" evidence="1">
    <location>
        <begin position="94"/>
        <end position="113"/>
    </location>
</feature>
<evidence type="ECO:0000313" key="2">
    <source>
        <dbReference type="EMBL" id="KAB7757811.1"/>
    </source>
</evidence>
<reference evidence="2 3" key="1">
    <citation type="submission" date="2012-10" db="EMBL/GenBank/DDBJ databases">
        <title>The draft sequence of the Mycobacterium pheli genome.</title>
        <authorList>
            <person name="Pettersson B.M.F."/>
            <person name="Das S."/>
            <person name="Dasgupta S."/>
            <person name="Bhattacharya A."/>
            <person name="Kirsebom L.A."/>
        </authorList>
    </citation>
    <scope>NUCLEOTIDE SEQUENCE [LARGE SCALE GENOMIC DNA]</scope>
    <source>
        <strain evidence="2 3">CCUG 21000</strain>
    </source>
</reference>